<comment type="caution">
    <text evidence="3">The sequence shown here is derived from an EMBL/GenBank/DDBJ whole genome shotgun (WGS) entry which is preliminary data.</text>
</comment>
<name>A0A8H5UZ87_9HYPO</name>
<keyword evidence="4" id="KW-1185">Reference proteome</keyword>
<evidence type="ECO:0000313" key="4">
    <source>
        <dbReference type="Proteomes" id="UP000546213"/>
    </source>
</evidence>
<reference evidence="3 4" key="1">
    <citation type="submission" date="2020-05" db="EMBL/GenBank/DDBJ databases">
        <title>Identification and distribution of gene clusters putatively required for synthesis of sphingolipid metabolism inhibitors in phylogenetically diverse species of the filamentous fungus Fusarium.</title>
        <authorList>
            <person name="Kim H.-S."/>
            <person name="Busman M."/>
            <person name="Brown D.W."/>
            <person name="Divon H."/>
            <person name="Uhlig S."/>
            <person name="Proctor R.H."/>
        </authorList>
    </citation>
    <scope>NUCLEOTIDE SEQUENCE [LARGE SCALE GENOMIC DNA]</scope>
    <source>
        <strain evidence="3 4">NRRL 36939</strain>
    </source>
</reference>
<sequence>MKAQVSSSISVHRRELLDRRMKVPLLLAATIAIGTWAFGRYQVTVGYETNLFSVGLRASDFSEDVTTLEGINIMHQLRPGCIIARTNDPLSDVDLRPIQLFASTSCGNTLIHQRPQIPVRSEYNSMILAPIRGAPSGPLDLPGDGHHGTPQDPRRLGSHRDETSQALTDLNDIEHRGIKSCIQSMPPRCASVTLVLRWVSLLKHLVRPFPEQTGLWLVHCPSRNCRDSQTTTTVTFVARPNRFCHIWWRDAYVVRIMREIGANEAKFMISSTTITTTVPAGLPVVQAFFFYIIAPNTTTMSPNEHNDNNVAIPTVCGGFSGVASDGFVIQQLAVHAMKQSGAAGVVVQMSAQGQACQDNPTAVTGVTDRDGNFHVVHHTNETDPASLVLRSLFSSTIITTNLCWSSRLPSPLPILFNQYNHYRYHAFQREQLHRHPHRRALLLVANRHNGPTGGWSG</sequence>
<evidence type="ECO:0000256" key="1">
    <source>
        <dbReference type="SAM" id="MobiDB-lite"/>
    </source>
</evidence>
<proteinExistence type="predicted"/>
<evidence type="ECO:0000313" key="3">
    <source>
        <dbReference type="EMBL" id="KAF5603648.1"/>
    </source>
</evidence>
<dbReference type="EMBL" id="JAAOAS010000026">
    <property type="protein sequence ID" value="KAF5603648.1"/>
    <property type="molecule type" value="Genomic_DNA"/>
</dbReference>
<keyword evidence="2" id="KW-0472">Membrane</keyword>
<feature type="compositionally biased region" description="Basic and acidic residues" evidence="1">
    <location>
        <begin position="143"/>
        <end position="162"/>
    </location>
</feature>
<dbReference type="Proteomes" id="UP000546213">
    <property type="component" value="Unassembled WGS sequence"/>
</dbReference>
<feature type="region of interest" description="Disordered" evidence="1">
    <location>
        <begin position="137"/>
        <end position="162"/>
    </location>
</feature>
<accession>A0A8H5UZ87</accession>
<evidence type="ECO:0000256" key="2">
    <source>
        <dbReference type="SAM" id="Phobius"/>
    </source>
</evidence>
<keyword evidence="2" id="KW-0812">Transmembrane</keyword>
<dbReference type="OrthoDB" id="10659069at2759"/>
<feature type="transmembrane region" description="Helical" evidence="2">
    <location>
        <begin position="21"/>
        <end position="39"/>
    </location>
</feature>
<gene>
    <name evidence="3" type="ORF">FPCIR_1245</name>
</gene>
<dbReference type="AlphaFoldDB" id="A0A8H5UZ87"/>
<protein>
    <submittedName>
        <fullName evidence="3">Uncharacterized protein</fullName>
    </submittedName>
</protein>
<keyword evidence="2" id="KW-1133">Transmembrane helix</keyword>
<organism evidence="3 4">
    <name type="scientific">Fusarium pseudocircinatum</name>
    <dbReference type="NCBI Taxonomy" id="56676"/>
    <lineage>
        <taxon>Eukaryota</taxon>
        <taxon>Fungi</taxon>
        <taxon>Dikarya</taxon>
        <taxon>Ascomycota</taxon>
        <taxon>Pezizomycotina</taxon>
        <taxon>Sordariomycetes</taxon>
        <taxon>Hypocreomycetidae</taxon>
        <taxon>Hypocreales</taxon>
        <taxon>Nectriaceae</taxon>
        <taxon>Fusarium</taxon>
        <taxon>Fusarium fujikuroi species complex</taxon>
    </lineage>
</organism>